<dbReference type="Proteomes" id="UP001270362">
    <property type="component" value="Unassembled WGS sequence"/>
</dbReference>
<proteinExistence type="predicted"/>
<comment type="caution">
    <text evidence="2">The sequence shown here is derived from an EMBL/GenBank/DDBJ whole genome shotgun (WGS) entry which is preliminary data.</text>
</comment>
<gene>
    <name evidence="2" type="ORF">B0T22DRAFT_457000</name>
</gene>
<name>A0AAE0X750_9PEZI</name>
<evidence type="ECO:0000313" key="2">
    <source>
        <dbReference type="EMBL" id="KAK3687336.1"/>
    </source>
</evidence>
<sequence length="634" mass="69669">MLRICAGRQRQNLHSTVSTYICPVYTYLGCTHALNPAYITEQPELPSTGAGAGPRSGASISSPFPLAPFPYAPPPTRLRVSVWKLHVWPDFLSSRPPPYSQRPRATHPARKGNAEEETPSQVLQTADHRPSVAQHQQSHHTSGRQQQTRCVTLRTVVLPGHRSSSLLTLAFTLALTFALTLPALDCCPSHKLPDRLSDRLADTCSDRSVNQLLADLRRVGVSSGAQRALDVRPTVPPSIRDILQIAETPAPRPRRPQRVDGSGIRPPPGPAAPRSWLTAGGLAQRHGSSPSSSRHSVEHRPLPGAYMPEPSSLMDMTLRRLATDWEFQRTYCHHYLYDLPTHLRVALFTYVGMWSPEGLSLADLRVLLLPPVYTDDSDDGEQEVNNADFHHLDLTNAIGRSLRLRELSDLLFPPHSASASAAPKDTWDAPDQPAAANIPRPLLPNLTHLSLALDPHSPTSVSWRHLLAFASHSLATLTHLSLAFWPAPSLTNPSAKFASVVSPEGRVVQYGGTGPYSHSLDGDWVEAVMVLARLARSLYGLEYLDLTGCGAWLPALWSSAGHDVVDWVGCWGKVATLVLDPGYRLAEDADVVQVSRFWEVVDWGRSVERHVRAKRAGTGRFFTVETCRRDSELG</sequence>
<reference evidence="2" key="2">
    <citation type="submission" date="2023-06" db="EMBL/GenBank/DDBJ databases">
        <authorList>
            <consortium name="Lawrence Berkeley National Laboratory"/>
            <person name="Haridas S."/>
            <person name="Hensen N."/>
            <person name="Bonometti L."/>
            <person name="Westerberg I."/>
            <person name="Brannstrom I.O."/>
            <person name="Guillou S."/>
            <person name="Cros-Aarteil S."/>
            <person name="Calhoun S."/>
            <person name="Kuo A."/>
            <person name="Mondo S."/>
            <person name="Pangilinan J."/>
            <person name="Riley R."/>
            <person name="Labutti K."/>
            <person name="Andreopoulos B."/>
            <person name="Lipzen A."/>
            <person name="Chen C."/>
            <person name="Yanf M."/>
            <person name="Daum C."/>
            <person name="Ng V."/>
            <person name="Clum A."/>
            <person name="Steindorff A."/>
            <person name="Ohm R."/>
            <person name="Martin F."/>
            <person name="Silar P."/>
            <person name="Natvig D."/>
            <person name="Lalanne C."/>
            <person name="Gautier V."/>
            <person name="Ament-Velasquez S.L."/>
            <person name="Kruys A."/>
            <person name="Hutchinson M.I."/>
            <person name="Powell A.J."/>
            <person name="Barry K."/>
            <person name="Miller A.N."/>
            <person name="Grigoriev I.V."/>
            <person name="Debuchy R."/>
            <person name="Gladieux P."/>
            <person name="Thoren M.H."/>
            <person name="Johannesson H."/>
        </authorList>
    </citation>
    <scope>NUCLEOTIDE SEQUENCE</scope>
    <source>
        <strain evidence="2">CBS 314.62</strain>
    </source>
</reference>
<feature type="region of interest" description="Disordered" evidence="1">
    <location>
        <begin position="243"/>
        <end position="309"/>
    </location>
</feature>
<dbReference type="EMBL" id="JAULSO010000002">
    <property type="protein sequence ID" value="KAK3687336.1"/>
    <property type="molecule type" value="Genomic_DNA"/>
</dbReference>
<evidence type="ECO:0000313" key="3">
    <source>
        <dbReference type="Proteomes" id="UP001270362"/>
    </source>
</evidence>
<protein>
    <submittedName>
        <fullName evidence="2">Uncharacterized protein</fullName>
    </submittedName>
</protein>
<accession>A0AAE0X750</accession>
<feature type="region of interest" description="Disordered" evidence="1">
    <location>
        <begin position="96"/>
        <end position="148"/>
    </location>
</feature>
<evidence type="ECO:0000256" key="1">
    <source>
        <dbReference type="SAM" id="MobiDB-lite"/>
    </source>
</evidence>
<keyword evidence="3" id="KW-1185">Reference proteome</keyword>
<reference evidence="2" key="1">
    <citation type="journal article" date="2023" name="Mol. Phylogenet. Evol.">
        <title>Genome-scale phylogeny and comparative genomics of the fungal order Sordariales.</title>
        <authorList>
            <person name="Hensen N."/>
            <person name="Bonometti L."/>
            <person name="Westerberg I."/>
            <person name="Brannstrom I.O."/>
            <person name="Guillou S."/>
            <person name="Cros-Aarteil S."/>
            <person name="Calhoun S."/>
            <person name="Haridas S."/>
            <person name="Kuo A."/>
            <person name="Mondo S."/>
            <person name="Pangilinan J."/>
            <person name="Riley R."/>
            <person name="LaButti K."/>
            <person name="Andreopoulos B."/>
            <person name="Lipzen A."/>
            <person name="Chen C."/>
            <person name="Yan M."/>
            <person name="Daum C."/>
            <person name="Ng V."/>
            <person name="Clum A."/>
            <person name="Steindorff A."/>
            <person name="Ohm R.A."/>
            <person name="Martin F."/>
            <person name="Silar P."/>
            <person name="Natvig D.O."/>
            <person name="Lalanne C."/>
            <person name="Gautier V."/>
            <person name="Ament-Velasquez S.L."/>
            <person name="Kruys A."/>
            <person name="Hutchinson M.I."/>
            <person name="Powell A.J."/>
            <person name="Barry K."/>
            <person name="Miller A.N."/>
            <person name="Grigoriev I.V."/>
            <person name="Debuchy R."/>
            <person name="Gladieux P."/>
            <person name="Hiltunen Thoren M."/>
            <person name="Johannesson H."/>
        </authorList>
    </citation>
    <scope>NUCLEOTIDE SEQUENCE</scope>
    <source>
        <strain evidence="2">CBS 314.62</strain>
    </source>
</reference>
<organism evidence="2 3">
    <name type="scientific">Podospora appendiculata</name>
    <dbReference type="NCBI Taxonomy" id="314037"/>
    <lineage>
        <taxon>Eukaryota</taxon>
        <taxon>Fungi</taxon>
        <taxon>Dikarya</taxon>
        <taxon>Ascomycota</taxon>
        <taxon>Pezizomycotina</taxon>
        <taxon>Sordariomycetes</taxon>
        <taxon>Sordariomycetidae</taxon>
        <taxon>Sordariales</taxon>
        <taxon>Podosporaceae</taxon>
        <taxon>Podospora</taxon>
    </lineage>
</organism>
<dbReference type="AlphaFoldDB" id="A0AAE0X750"/>
<feature type="compositionally biased region" description="Low complexity" evidence="1">
    <location>
        <begin position="285"/>
        <end position="294"/>
    </location>
</feature>